<evidence type="ECO:0000256" key="5">
    <source>
        <dbReference type="ARBA" id="ARBA00022741"/>
    </source>
</evidence>
<dbReference type="Pfam" id="PF17297">
    <property type="entry name" value="PEPCK_N"/>
    <property type="match status" value="1"/>
</dbReference>
<sequence length="290" mass="32899">MSILQGKTTEDDFFSINEVVIRRLGHIPIAKGDFHVLPKKVQRFIAEKCDLMRPRGIFICDGSEHEAEEILHKSIERGMLHTLPKYENCFICRTDPKDVARVESKTFMVTDNRYESECHVKEGARAIMGNWMSTEQFEKEAEERFPGCMAEKVLEFLGRLRMNLLVFGSMNTFFKIMGITCEKTGKERFISAAFPSACGKTNLAMLQPSIPGFKVRCVGDDICWMRFNDQGQLVAINPEAGFFGVCPGTSHKTNPMAMETMKKNSIFTNVAETADGGYFWEGLEDEIENK</sequence>
<feature type="domain" description="Phosphoenolpyruvate carboxykinase GTP-utilising N-terminal" evidence="11">
    <location>
        <begin position="44"/>
        <end position="153"/>
    </location>
</feature>
<evidence type="ECO:0000256" key="8">
    <source>
        <dbReference type="ARBA" id="ARBA00023211"/>
    </source>
</evidence>
<dbReference type="Gene3D" id="3.90.228.20">
    <property type="match status" value="1"/>
</dbReference>
<keyword evidence="6" id="KW-0210">Decarboxylase</keyword>
<dbReference type="GO" id="GO:0071333">
    <property type="term" value="P:cellular response to glucose stimulus"/>
    <property type="evidence" value="ECO:0007669"/>
    <property type="project" value="TreeGrafter"/>
</dbReference>
<dbReference type="Gene3D" id="3.40.449.10">
    <property type="entry name" value="Phosphoenolpyruvate Carboxykinase, domain 1"/>
    <property type="match status" value="1"/>
</dbReference>
<evidence type="ECO:0000313" key="12">
    <source>
        <dbReference type="Proteomes" id="UP000887565"/>
    </source>
</evidence>
<dbReference type="GO" id="GO:0006107">
    <property type="term" value="P:oxaloacetate metabolic process"/>
    <property type="evidence" value="ECO:0007669"/>
    <property type="project" value="TreeGrafter"/>
</dbReference>
<dbReference type="GO" id="GO:0042594">
    <property type="term" value="P:response to starvation"/>
    <property type="evidence" value="ECO:0007669"/>
    <property type="project" value="TreeGrafter"/>
</dbReference>
<dbReference type="WBParaSite" id="nRc.2.0.1.t44123-RA">
    <property type="protein sequence ID" value="nRc.2.0.1.t44123-RA"/>
    <property type="gene ID" value="nRc.2.0.1.g44123"/>
</dbReference>
<dbReference type="AlphaFoldDB" id="A0A915KYV3"/>
<dbReference type="GO" id="GO:0006094">
    <property type="term" value="P:gluconeogenesis"/>
    <property type="evidence" value="ECO:0007669"/>
    <property type="project" value="InterPro"/>
</dbReference>
<keyword evidence="7" id="KW-0342">GTP-binding</keyword>
<dbReference type="SUPFAM" id="SSF53795">
    <property type="entry name" value="PEP carboxykinase-like"/>
    <property type="match status" value="1"/>
</dbReference>
<evidence type="ECO:0000256" key="7">
    <source>
        <dbReference type="ARBA" id="ARBA00023134"/>
    </source>
</evidence>
<dbReference type="InterPro" id="IPR013035">
    <property type="entry name" value="PEP_carboxykinase_C"/>
</dbReference>
<keyword evidence="9" id="KW-0456">Lyase</keyword>
<dbReference type="GO" id="GO:0030145">
    <property type="term" value="F:manganese ion binding"/>
    <property type="evidence" value="ECO:0007669"/>
    <property type="project" value="TreeGrafter"/>
</dbReference>
<evidence type="ECO:0000256" key="2">
    <source>
        <dbReference type="ARBA" id="ARBA00005796"/>
    </source>
</evidence>
<dbReference type="EC" id="4.1.1.32" evidence="3"/>
<protein>
    <recommendedName>
        <fullName evidence="3">phosphoenolpyruvate carboxykinase (GTP)</fullName>
        <ecNumber evidence="3">4.1.1.32</ecNumber>
    </recommendedName>
</protein>
<keyword evidence="5" id="KW-0547">Nucleotide-binding</keyword>
<evidence type="ECO:0000256" key="9">
    <source>
        <dbReference type="ARBA" id="ARBA00023239"/>
    </source>
</evidence>
<reference evidence="13" key="1">
    <citation type="submission" date="2022-11" db="UniProtKB">
        <authorList>
            <consortium name="WormBaseParasite"/>
        </authorList>
    </citation>
    <scope>IDENTIFICATION</scope>
</reference>
<keyword evidence="8" id="KW-0464">Manganese</keyword>
<evidence type="ECO:0000259" key="10">
    <source>
        <dbReference type="Pfam" id="PF00821"/>
    </source>
</evidence>
<dbReference type="InterPro" id="IPR035077">
    <property type="entry name" value="PEP_carboxykinase_GTP_C"/>
</dbReference>
<keyword evidence="4" id="KW-0479">Metal-binding</keyword>
<proteinExistence type="inferred from homology"/>
<dbReference type="Pfam" id="PF00821">
    <property type="entry name" value="PEPCK_GTP"/>
    <property type="match status" value="1"/>
</dbReference>
<evidence type="ECO:0000259" key="11">
    <source>
        <dbReference type="Pfam" id="PF17297"/>
    </source>
</evidence>
<dbReference type="GO" id="GO:0046327">
    <property type="term" value="P:glycerol biosynthetic process from pyruvate"/>
    <property type="evidence" value="ECO:0007669"/>
    <property type="project" value="TreeGrafter"/>
</dbReference>
<dbReference type="Gene3D" id="2.170.8.10">
    <property type="entry name" value="Phosphoenolpyruvate Carboxykinase, domain 2"/>
    <property type="match status" value="2"/>
</dbReference>
<dbReference type="InterPro" id="IPR018091">
    <property type="entry name" value="PEP_carboxykin_GTP_CS"/>
</dbReference>
<dbReference type="InterPro" id="IPR008210">
    <property type="entry name" value="PEP_carboxykinase_N"/>
</dbReference>
<organism evidence="12 13">
    <name type="scientific">Romanomermis culicivorax</name>
    <name type="common">Nematode worm</name>
    <dbReference type="NCBI Taxonomy" id="13658"/>
    <lineage>
        <taxon>Eukaryota</taxon>
        <taxon>Metazoa</taxon>
        <taxon>Ecdysozoa</taxon>
        <taxon>Nematoda</taxon>
        <taxon>Enoplea</taxon>
        <taxon>Dorylaimia</taxon>
        <taxon>Mermithida</taxon>
        <taxon>Mermithoidea</taxon>
        <taxon>Mermithidae</taxon>
        <taxon>Romanomermis</taxon>
    </lineage>
</organism>
<dbReference type="OMA" id="RYESECH"/>
<feature type="domain" description="Phosphoenolpyruvate carboxykinase C-terminal P-loop" evidence="10">
    <location>
        <begin position="176"/>
        <end position="288"/>
    </location>
</feature>
<evidence type="ECO:0000256" key="4">
    <source>
        <dbReference type="ARBA" id="ARBA00022723"/>
    </source>
</evidence>
<dbReference type="GO" id="GO:0005829">
    <property type="term" value="C:cytosol"/>
    <property type="evidence" value="ECO:0007669"/>
    <property type="project" value="TreeGrafter"/>
</dbReference>
<dbReference type="GO" id="GO:0033993">
    <property type="term" value="P:response to lipid"/>
    <property type="evidence" value="ECO:0007669"/>
    <property type="project" value="TreeGrafter"/>
</dbReference>
<comment type="similarity">
    <text evidence="2">Belongs to the phosphoenolpyruvate carboxykinase [GTP] family.</text>
</comment>
<dbReference type="GO" id="GO:0019543">
    <property type="term" value="P:propionate catabolic process"/>
    <property type="evidence" value="ECO:0007669"/>
    <property type="project" value="TreeGrafter"/>
</dbReference>
<evidence type="ECO:0000256" key="1">
    <source>
        <dbReference type="ARBA" id="ARBA00001936"/>
    </source>
</evidence>
<evidence type="ECO:0000313" key="13">
    <source>
        <dbReference type="WBParaSite" id="nRc.2.0.1.t44123-RA"/>
    </source>
</evidence>
<accession>A0A915KYV3</accession>
<dbReference type="SUPFAM" id="SSF68923">
    <property type="entry name" value="PEP carboxykinase N-terminal domain"/>
    <property type="match status" value="1"/>
</dbReference>
<dbReference type="GO" id="GO:0004613">
    <property type="term" value="F:phosphoenolpyruvate carboxykinase (GTP) activity"/>
    <property type="evidence" value="ECO:0007669"/>
    <property type="project" value="UniProtKB-EC"/>
</dbReference>
<evidence type="ECO:0000256" key="3">
    <source>
        <dbReference type="ARBA" id="ARBA00012306"/>
    </source>
</evidence>
<dbReference type="PROSITE" id="PS00505">
    <property type="entry name" value="PEPCK_GTP"/>
    <property type="match status" value="1"/>
</dbReference>
<keyword evidence="12" id="KW-1185">Reference proteome</keyword>
<dbReference type="PANTHER" id="PTHR11561:SF0">
    <property type="entry name" value="PHOSPHOENOLPYRUVATE CARBOXYKINASE [GTP]-RELATED"/>
    <property type="match status" value="1"/>
</dbReference>
<dbReference type="GO" id="GO:0005525">
    <property type="term" value="F:GTP binding"/>
    <property type="evidence" value="ECO:0007669"/>
    <property type="project" value="UniProtKB-KW"/>
</dbReference>
<comment type="cofactor">
    <cofactor evidence="1">
        <name>Mn(2+)</name>
        <dbReference type="ChEBI" id="CHEBI:29035"/>
    </cofactor>
</comment>
<dbReference type="PANTHER" id="PTHR11561">
    <property type="entry name" value="PHOSPHOENOLPYRUVATE CARBOXYKINASE"/>
    <property type="match status" value="1"/>
</dbReference>
<dbReference type="Proteomes" id="UP000887565">
    <property type="component" value="Unplaced"/>
</dbReference>
<name>A0A915KYV3_ROMCU</name>
<dbReference type="InterPro" id="IPR035078">
    <property type="entry name" value="PEP_carboxykinase_GTP_N"/>
</dbReference>
<dbReference type="InterPro" id="IPR008209">
    <property type="entry name" value="PEP_carboxykinase_GTP"/>
</dbReference>
<evidence type="ECO:0000256" key="6">
    <source>
        <dbReference type="ARBA" id="ARBA00022793"/>
    </source>
</evidence>